<keyword evidence="6 11" id="KW-0732">Signal</keyword>
<dbReference type="GO" id="GO:0006811">
    <property type="term" value="P:monoatomic ion transport"/>
    <property type="evidence" value="ECO:0007669"/>
    <property type="project" value="UniProtKB-KW"/>
</dbReference>
<feature type="domain" description="Porin" evidence="12">
    <location>
        <begin position="7"/>
        <end position="313"/>
    </location>
</feature>
<feature type="chain" id="PRO_5016381139" evidence="11">
    <location>
        <begin position="21"/>
        <end position="344"/>
    </location>
</feature>
<evidence type="ECO:0000256" key="3">
    <source>
        <dbReference type="ARBA" id="ARBA00022448"/>
    </source>
</evidence>
<evidence type="ECO:0000256" key="2">
    <source>
        <dbReference type="ARBA" id="ARBA00011233"/>
    </source>
</evidence>
<dbReference type="PANTHER" id="PTHR34501:SF9">
    <property type="entry name" value="MAJOR OUTER MEMBRANE PROTEIN P.IA"/>
    <property type="match status" value="1"/>
</dbReference>
<gene>
    <name evidence="13" type="ORF">C7444_105217</name>
</gene>
<evidence type="ECO:0000256" key="4">
    <source>
        <dbReference type="ARBA" id="ARBA00022452"/>
    </source>
</evidence>
<evidence type="ECO:0000259" key="12">
    <source>
        <dbReference type="Pfam" id="PF13609"/>
    </source>
</evidence>
<evidence type="ECO:0000256" key="8">
    <source>
        <dbReference type="ARBA" id="ARBA00023114"/>
    </source>
</evidence>
<proteinExistence type="predicted"/>
<dbReference type="OrthoDB" id="6975458at2"/>
<accession>A0A318HA01</accession>
<dbReference type="InterPro" id="IPR033900">
    <property type="entry name" value="Gram_neg_porin_domain"/>
</dbReference>
<dbReference type="CDD" id="cd00342">
    <property type="entry name" value="gram_neg_porins"/>
    <property type="match status" value="1"/>
</dbReference>
<comment type="caution">
    <text evidence="13">The sequence shown here is derived from an EMBL/GenBank/DDBJ whole genome shotgun (WGS) entry which is preliminary data.</text>
</comment>
<dbReference type="InterPro" id="IPR023614">
    <property type="entry name" value="Porin_dom_sf"/>
</dbReference>
<evidence type="ECO:0000256" key="5">
    <source>
        <dbReference type="ARBA" id="ARBA00022692"/>
    </source>
</evidence>
<evidence type="ECO:0000256" key="1">
    <source>
        <dbReference type="ARBA" id="ARBA00004571"/>
    </source>
</evidence>
<dbReference type="Pfam" id="PF13609">
    <property type="entry name" value="Porin_4"/>
    <property type="match status" value="1"/>
</dbReference>
<dbReference type="GO" id="GO:0046930">
    <property type="term" value="C:pore complex"/>
    <property type="evidence" value="ECO:0007669"/>
    <property type="project" value="UniProtKB-KW"/>
</dbReference>
<keyword evidence="9" id="KW-0472">Membrane</keyword>
<dbReference type="EMBL" id="QJJS01000005">
    <property type="protein sequence ID" value="PXW97117.1"/>
    <property type="molecule type" value="Genomic_DNA"/>
</dbReference>
<organism evidence="13 14">
    <name type="scientific">Sphaerotilus hippei</name>
    <dbReference type="NCBI Taxonomy" id="744406"/>
    <lineage>
        <taxon>Bacteria</taxon>
        <taxon>Pseudomonadati</taxon>
        <taxon>Pseudomonadota</taxon>
        <taxon>Betaproteobacteria</taxon>
        <taxon>Burkholderiales</taxon>
        <taxon>Sphaerotilaceae</taxon>
        <taxon>Sphaerotilus</taxon>
    </lineage>
</organism>
<evidence type="ECO:0000256" key="6">
    <source>
        <dbReference type="ARBA" id="ARBA00022729"/>
    </source>
</evidence>
<keyword evidence="7" id="KW-0406">Ion transport</keyword>
<keyword evidence="5" id="KW-0812">Transmembrane</keyword>
<name>A0A318HA01_9BURK</name>
<evidence type="ECO:0000313" key="14">
    <source>
        <dbReference type="Proteomes" id="UP000247811"/>
    </source>
</evidence>
<dbReference type="SUPFAM" id="SSF56935">
    <property type="entry name" value="Porins"/>
    <property type="match status" value="1"/>
</dbReference>
<evidence type="ECO:0000256" key="10">
    <source>
        <dbReference type="ARBA" id="ARBA00023237"/>
    </source>
</evidence>
<evidence type="ECO:0000313" key="13">
    <source>
        <dbReference type="EMBL" id="PXW97117.1"/>
    </source>
</evidence>
<evidence type="ECO:0000256" key="11">
    <source>
        <dbReference type="SAM" id="SignalP"/>
    </source>
</evidence>
<evidence type="ECO:0000256" key="9">
    <source>
        <dbReference type="ARBA" id="ARBA00023136"/>
    </source>
</evidence>
<keyword evidence="3" id="KW-0813">Transport</keyword>
<dbReference type="RefSeq" id="WP_110400259.1">
    <property type="nucleotide sequence ID" value="NZ_QJJS01000005.1"/>
</dbReference>
<sequence>MKKSLLALAALCAFAGAASAQSSVTLFGVVDVNARQVKNGDTKQTQLGTDGLSSSRLGFRGVEDLGGGLKAGFWLESQVQADGGTANATRFWHRRATVSLMGSFGEVRLGRQLDPSYNAWGAYDTFNTNGLADLGSLVSVLGSGADTKSRIDNGVNYILPSNLGGFYGEVAAAPGEGTAGKKYIGTRLGYAAGPVDVSLGYGQTDASLSTDDKLKVLSLAASYDLKVVKLFGAVVQSKYLSQKQRVSHVGVIVPVSTAGKFRVSFANSNLSGTSTTGASVDANDANQFALGYIHSLSKRTELYTTYAQIKNKGSSALSVATVNGYTIKAGDKSRGLEFGVKHSF</sequence>
<evidence type="ECO:0000256" key="7">
    <source>
        <dbReference type="ARBA" id="ARBA00023065"/>
    </source>
</evidence>
<keyword evidence="14" id="KW-1185">Reference proteome</keyword>
<protein>
    <submittedName>
        <fullName evidence="13">Putative porin</fullName>
    </submittedName>
</protein>
<reference evidence="13 14" key="1">
    <citation type="submission" date="2018-05" db="EMBL/GenBank/DDBJ databases">
        <title>Genomic Encyclopedia of Type Strains, Phase IV (KMG-IV): sequencing the most valuable type-strain genomes for metagenomic binning, comparative biology and taxonomic classification.</title>
        <authorList>
            <person name="Goeker M."/>
        </authorList>
    </citation>
    <scope>NUCLEOTIDE SEQUENCE [LARGE SCALE GENOMIC DNA]</scope>
    <source>
        <strain evidence="13 14">DSM 566</strain>
    </source>
</reference>
<keyword evidence="8" id="KW-0626">Porin</keyword>
<feature type="signal peptide" evidence="11">
    <location>
        <begin position="1"/>
        <end position="20"/>
    </location>
</feature>
<dbReference type="GO" id="GO:0015288">
    <property type="term" value="F:porin activity"/>
    <property type="evidence" value="ECO:0007669"/>
    <property type="project" value="UniProtKB-KW"/>
</dbReference>
<comment type="subcellular location">
    <subcellularLocation>
        <location evidence="1">Cell outer membrane</location>
        <topology evidence="1">Multi-pass membrane protein</topology>
    </subcellularLocation>
</comment>
<dbReference type="Gene3D" id="2.40.160.10">
    <property type="entry name" value="Porin"/>
    <property type="match status" value="1"/>
</dbReference>
<dbReference type="GO" id="GO:0009279">
    <property type="term" value="C:cell outer membrane"/>
    <property type="evidence" value="ECO:0007669"/>
    <property type="project" value="UniProtKB-SubCell"/>
</dbReference>
<comment type="subunit">
    <text evidence="2">Homotrimer.</text>
</comment>
<keyword evidence="10" id="KW-0998">Cell outer membrane</keyword>
<dbReference type="InterPro" id="IPR050298">
    <property type="entry name" value="Gram-neg_bact_OMP"/>
</dbReference>
<keyword evidence="4" id="KW-1134">Transmembrane beta strand</keyword>
<dbReference type="Proteomes" id="UP000247811">
    <property type="component" value="Unassembled WGS sequence"/>
</dbReference>
<dbReference type="AlphaFoldDB" id="A0A318HA01"/>
<dbReference type="PANTHER" id="PTHR34501">
    <property type="entry name" value="PROTEIN YDDL-RELATED"/>
    <property type="match status" value="1"/>
</dbReference>